<evidence type="ECO:0000256" key="1">
    <source>
        <dbReference type="SAM" id="MobiDB-lite"/>
    </source>
</evidence>
<reference evidence="2 3" key="1">
    <citation type="submission" date="2019-01" db="EMBL/GenBank/DDBJ databases">
        <title>Draft genome sequences of three monokaryotic isolates of the white-rot basidiomycete fungus Dichomitus squalens.</title>
        <authorList>
            <consortium name="DOE Joint Genome Institute"/>
            <person name="Lopez S.C."/>
            <person name="Andreopoulos B."/>
            <person name="Pangilinan J."/>
            <person name="Lipzen A."/>
            <person name="Riley R."/>
            <person name="Ahrendt S."/>
            <person name="Ng V."/>
            <person name="Barry K."/>
            <person name="Daum C."/>
            <person name="Grigoriev I.V."/>
            <person name="Hilden K.S."/>
            <person name="Makela M.R."/>
            <person name="de Vries R.P."/>
        </authorList>
    </citation>
    <scope>NUCLEOTIDE SEQUENCE [LARGE SCALE GENOMIC DNA]</scope>
    <source>
        <strain evidence="2 3">CBS 464.89</strain>
    </source>
</reference>
<organism evidence="2 3">
    <name type="scientific">Dichomitus squalens</name>
    <dbReference type="NCBI Taxonomy" id="114155"/>
    <lineage>
        <taxon>Eukaryota</taxon>
        <taxon>Fungi</taxon>
        <taxon>Dikarya</taxon>
        <taxon>Basidiomycota</taxon>
        <taxon>Agaricomycotina</taxon>
        <taxon>Agaricomycetes</taxon>
        <taxon>Polyporales</taxon>
        <taxon>Polyporaceae</taxon>
        <taxon>Dichomitus</taxon>
    </lineage>
</organism>
<name>A0A4Q9PFK5_9APHY</name>
<gene>
    <name evidence="2" type="ORF">BD310DRAFT_910511</name>
</gene>
<sequence length="276" mass="30123">MRCTPVPQYVKRQSSDSSCTWNATLRFASTSTRAAARYAQSVRSCVDDGGLSGRSTLALPPRSSSTASSTSGGERLLDDASGVRADGQRRVSQVPGEGSERGTRAVSACTVDRRRGHQLGRHQRALALKYCEPLSSAMIWRAPCSVPTRRTNVSAACRPAPTRGRGHPPPRSKADYCLQHLFIRIRVHTLTSSSSSPSFSDGRAPEDTSSADTFTGIPRSEFPAQIDDEEEDDLKHLLQAVMYHDTEYILASLDMVAGITESFMNDPFNMASYEMN</sequence>
<dbReference type="AlphaFoldDB" id="A0A4Q9PFK5"/>
<dbReference type="EMBL" id="ML145292">
    <property type="protein sequence ID" value="TBU51711.1"/>
    <property type="molecule type" value="Genomic_DNA"/>
</dbReference>
<protein>
    <submittedName>
        <fullName evidence="2">Uncharacterized protein</fullName>
    </submittedName>
</protein>
<keyword evidence="3" id="KW-1185">Reference proteome</keyword>
<feature type="region of interest" description="Disordered" evidence="1">
    <location>
        <begin position="192"/>
        <end position="219"/>
    </location>
</feature>
<evidence type="ECO:0000313" key="2">
    <source>
        <dbReference type="EMBL" id="TBU51711.1"/>
    </source>
</evidence>
<proteinExistence type="predicted"/>
<accession>A0A4Q9PFK5</accession>
<dbReference type="Proteomes" id="UP000292082">
    <property type="component" value="Unassembled WGS sequence"/>
</dbReference>
<evidence type="ECO:0000313" key="3">
    <source>
        <dbReference type="Proteomes" id="UP000292082"/>
    </source>
</evidence>
<feature type="region of interest" description="Disordered" evidence="1">
    <location>
        <begin position="53"/>
        <end position="106"/>
    </location>
</feature>